<evidence type="ECO:0000313" key="2">
    <source>
        <dbReference type="Proteomes" id="UP000799291"/>
    </source>
</evidence>
<dbReference type="EMBL" id="MU005578">
    <property type="protein sequence ID" value="KAF2685682.1"/>
    <property type="molecule type" value="Genomic_DNA"/>
</dbReference>
<sequence>MHPDLRNCDFLQRYLNALQNADPQSAAYHDTPHRALDYASERRGLLRHNKDIQGLQYSIVGIRIQNDGDWYFLVKACPNTETLILRDNLYLQQLMEAAGSLERLRHHELYSDTWSKWAIEYLSDRAPDIQSLVLKGDILNSHLTNFGESFRESEIESEISDNSSVAQSLIIRRRRYRESPFDEDPVSIATAYFRQCPTLDLTYLVRWGYSTPYGVTRASDGSIETKQPLEDMLDGDVSNLPNSYAHVRGYRTHVDGDGFPSVLSFPKQILTCRTDLGPPNYGRTSKEELNAKRDEKDWYMDRWWKWQSDYESDA</sequence>
<accession>A0A6G1J595</accession>
<proteinExistence type="predicted"/>
<dbReference type="Proteomes" id="UP000799291">
    <property type="component" value="Unassembled WGS sequence"/>
</dbReference>
<protein>
    <submittedName>
        <fullName evidence="1">Uncharacterized protein</fullName>
    </submittedName>
</protein>
<organism evidence="1 2">
    <name type="scientific">Lentithecium fluviatile CBS 122367</name>
    <dbReference type="NCBI Taxonomy" id="1168545"/>
    <lineage>
        <taxon>Eukaryota</taxon>
        <taxon>Fungi</taxon>
        <taxon>Dikarya</taxon>
        <taxon>Ascomycota</taxon>
        <taxon>Pezizomycotina</taxon>
        <taxon>Dothideomycetes</taxon>
        <taxon>Pleosporomycetidae</taxon>
        <taxon>Pleosporales</taxon>
        <taxon>Massarineae</taxon>
        <taxon>Lentitheciaceae</taxon>
        <taxon>Lentithecium</taxon>
    </lineage>
</organism>
<keyword evidence="2" id="KW-1185">Reference proteome</keyword>
<dbReference type="AlphaFoldDB" id="A0A6G1J595"/>
<name>A0A6G1J595_9PLEO</name>
<dbReference type="OrthoDB" id="3691658at2759"/>
<reference evidence="1" key="1">
    <citation type="journal article" date="2020" name="Stud. Mycol.">
        <title>101 Dothideomycetes genomes: a test case for predicting lifestyles and emergence of pathogens.</title>
        <authorList>
            <person name="Haridas S."/>
            <person name="Albert R."/>
            <person name="Binder M."/>
            <person name="Bloem J."/>
            <person name="Labutti K."/>
            <person name="Salamov A."/>
            <person name="Andreopoulos B."/>
            <person name="Baker S."/>
            <person name="Barry K."/>
            <person name="Bills G."/>
            <person name="Bluhm B."/>
            <person name="Cannon C."/>
            <person name="Castanera R."/>
            <person name="Culley D."/>
            <person name="Daum C."/>
            <person name="Ezra D."/>
            <person name="Gonzalez J."/>
            <person name="Henrissat B."/>
            <person name="Kuo A."/>
            <person name="Liang C."/>
            <person name="Lipzen A."/>
            <person name="Lutzoni F."/>
            <person name="Magnuson J."/>
            <person name="Mondo S."/>
            <person name="Nolan M."/>
            <person name="Ohm R."/>
            <person name="Pangilinan J."/>
            <person name="Park H.-J."/>
            <person name="Ramirez L."/>
            <person name="Alfaro M."/>
            <person name="Sun H."/>
            <person name="Tritt A."/>
            <person name="Yoshinaga Y."/>
            <person name="Zwiers L.-H."/>
            <person name="Turgeon B."/>
            <person name="Goodwin S."/>
            <person name="Spatafora J."/>
            <person name="Crous P."/>
            <person name="Grigoriev I."/>
        </authorList>
    </citation>
    <scope>NUCLEOTIDE SEQUENCE</scope>
    <source>
        <strain evidence="1">CBS 122367</strain>
    </source>
</reference>
<gene>
    <name evidence="1" type="ORF">K458DRAFT_486526</name>
</gene>
<evidence type="ECO:0000313" key="1">
    <source>
        <dbReference type="EMBL" id="KAF2685682.1"/>
    </source>
</evidence>